<comment type="caution">
    <text evidence="1">The sequence shown here is derived from an EMBL/GenBank/DDBJ whole genome shotgun (WGS) entry which is preliminary data.</text>
</comment>
<organism evidence="1 2">
    <name type="scientific">Protea cynaroides</name>
    <dbReference type="NCBI Taxonomy" id="273540"/>
    <lineage>
        <taxon>Eukaryota</taxon>
        <taxon>Viridiplantae</taxon>
        <taxon>Streptophyta</taxon>
        <taxon>Embryophyta</taxon>
        <taxon>Tracheophyta</taxon>
        <taxon>Spermatophyta</taxon>
        <taxon>Magnoliopsida</taxon>
        <taxon>Proteales</taxon>
        <taxon>Proteaceae</taxon>
        <taxon>Protea</taxon>
    </lineage>
</organism>
<dbReference type="EMBL" id="JAMYWD010000011">
    <property type="protein sequence ID" value="KAJ4955650.1"/>
    <property type="molecule type" value="Genomic_DNA"/>
</dbReference>
<protein>
    <submittedName>
        <fullName evidence="1">Uncharacterized protein</fullName>
    </submittedName>
</protein>
<sequence>MDNSDLREDKIGKKKLKSRGLQLTLETSHVSYFKRNATGEIVNNEIQVRQLGKIGNFSGDLFRQRVVVQIRPEKHFRPTTAGGTLPERPFPYYEFAVLIRSDALKPAAAYGFPSLFQDRRNLFSRSIAAFTRSTKLHIPVNQLRTSKCKENNMREERSTAPHLAVVEE</sequence>
<gene>
    <name evidence="1" type="ORF">NE237_012433</name>
</gene>
<dbReference type="Proteomes" id="UP001141806">
    <property type="component" value="Unassembled WGS sequence"/>
</dbReference>
<proteinExistence type="predicted"/>
<reference evidence="1" key="1">
    <citation type="journal article" date="2023" name="Plant J.">
        <title>The genome of the king protea, Protea cynaroides.</title>
        <authorList>
            <person name="Chang J."/>
            <person name="Duong T.A."/>
            <person name="Schoeman C."/>
            <person name="Ma X."/>
            <person name="Roodt D."/>
            <person name="Barker N."/>
            <person name="Li Z."/>
            <person name="Van de Peer Y."/>
            <person name="Mizrachi E."/>
        </authorList>
    </citation>
    <scope>NUCLEOTIDE SEQUENCE</scope>
    <source>
        <tissue evidence="1">Young leaves</tissue>
    </source>
</reference>
<accession>A0A9Q0GY24</accession>
<evidence type="ECO:0000313" key="2">
    <source>
        <dbReference type="Proteomes" id="UP001141806"/>
    </source>
</evidence>
<evidence type="ECO:0000313" key="1">
    <source>
        <dbReference type="EMBL" id="KAJ4955650.1"/>
    </source>
</evidence>
<keyword evidence="2" id="KW-1185">Reference proteome</keyword>
<dbReference type="AlphaFoldDB" id="A0A9Q0GY24"/>
<name>A0A9Q0GY24_9MAGN</name>